<feature type="region of interest" description="Disordered" evidence="1">
    <location>
        <begin position="238"/>
        <end position="1393"/>
    </location>
</feature>
<feature type="compositionally biased region" description="Low complexity" evidence="1">
    <location>
        <begin position="1198"/>
        <end position="1207"/>
    </location>
</feature>
<feature type="compositionally biased region" description="Low complexity" evidence="1">
    <location>
        <begin position="534"/>
        <end position="543"/>
    </location>
</feature>
<protein>
    <recommendedName>
        <fullName evidence="4">Basic proline-rich protein</fullName>
    </recommendedName>
</protein>
<feature type="compositionally biased region" description="Basic and acidic residues" evidence="1">
    <location>
        <begin position="1321"/>
        <end position="1333"/>
    </location>
</feature>
<comment type="caution">
    <text evidence="2">The sequence shown here is derived from an EMBL/GenBank/DDBJ whole genome shotgun (WGS) entry which is preliminary data.</text>
</comment>
<feature type="compositionally biased region" description="Low complexity" evidence="1">
    <location>
        <begin position="269"/>
        <end position="279"/>
    </location>
</feature>
<feature type="compositionally biased region" description="Basic and acidic residues" evidence="1">
    <location>
        <begin position="1371"/>
        <end position="1381"/>
    </location>
</feature>
<evidence type="ECO:0000313" key="3">
    <source>
        <dbReference type="Proteomes" id="UP001500325"/>
    </source>
</evidence>
<feature type="compositionally biased region" description="Low complexity" evidence="1">
    <location>
        <begin position="1353"/>
        <end position="1370"/>
    </location>
</feature>
<sequence>MTAPPVPSTHHLLLALAGRVDDDLLATARELVAIGEEPQALEILVATLVADRTALPAPLRSEVVDLARWRGLELDAEALLGPAAGTLDGTRHVFGAGPAGADERLAELLTSPPPGSTVRVTWRLTPAGAAPGPLPHPVVLVELAGPGIAPEVVSYRLGAHLTRSGLPASVEAYTPADALPAYQRAALERAREVVGGRVGAGGPGAAAGPGAVGPGAAGPGAVGPGAVGPGAVGPGAAGPGAAGPGAAGPGAAGPGAAGPGAAGPGAAGPGAAAGSVAAGSDGGAGPGVGPVPLGEVSAARTTGPTTEAGVPGEGSVGADGSRPAHGATDVSPRPSPSPRQASVDPGTRPPMPHPALGRPLETSQPPAAFRPLRPRPDGGAGDPEARPAAALPDVSGSQADRPRPVPSPGPRPAPEGPRPPLGPVETVPPEDEPRTTPFERTRTPGSRRSGPTLSVVPAAPGHEPPSGPRQAPVTRPTPVVRADESLPTPAVPWPASRDESEEGDPPVLAAMRDPLSGPLREPLLDARLDRAETGPVPVVGLTPPQGPPAVGPEVPSSVEPDSTEPDSTGEDRGDTADAPAGGRRRRAEEPRREPAAEWTRDWTSGAWAMPDRRPSSELPAAGRAAAGGEGSGRTAPVADPTAPRAQHTDTTDPTGRPQDGSADAGLAGSSGDVRASGPSEAPPEDGRRDGDRANPSDDAGESGKSGEDGPRPEPGSCTGAPSAGRDGFAITSDRPGGEPEEGDRRRRPGQTAGAPDAPHPLSTADPEDPTTGRSPSVAHTGLPSLLGDAADFGGAGRRRAAGTTAQGDPGAPDRTSGTISGTPDTGGRPAAPFDDPAGFRGGARRRAPEAPSTAAQGDADDAQDRTGGAPGISPDTSRGGSLLGDPEGSGSPGRRRAADATSPAERGGTEAAGDSRSGSPDAEGRMRFPFGDSAGFGGPGRRPASDPLGTGDRGDADGPDRTNGGPEAGSRPGSPFGDAGEPRRRTEANDTFGVTGGASLPRPSNDTRGLPDGAGLAEANGPPGNAGAPDRAVEPLGPTNGTAHPQIGRRPAVAPAEPAERPTDTSGPAGSADPRPFPPHAPSSSPTADVDRPAGAAAEDRHADVADPTESPLRIDPFDPLGSDRAATGSNEATEPRGPSDTAPRPDGGSATRGVGRPSEEDSTPDSGSGASPGPLATDHAPGPRPGADPSAVDESTGAEAIDATAAPDDDAPTGRRAAKDGVPTIRPVPGGRRRARHRPDDAEPDPWNFASDAGPTPDPAPGSGDGPSDRSEGLPPPRPVPRTIPRIRRTSDQPVSGLFGPGEVPPSRPDDPFGAGPGPARDRADDEPHGDAEDAPQSPVPQENGSVPETYSSLSSREQDLLRLLQQELAVRESAPERRNGSGPYGPPDLPG</sequence>
<feature type="compositionally biased region" description="Polar residues" evidence="1">
    <location>
        <begin position="1341"/>
        <end position="1352"/>
    </location>
</feature>
<feature type="compositionally biased region" description="Low complexity" evidence="1">
    <location>
        <begin position="659"/>
        <end position="672"/>
    </location>
</feature>
<dbReference type="Proteomes" id="UP001500325">
    <property type="component" value="Unassembled WGS sequence"/>
</dbReference>
<feature type="compositionally biased region" description="Gly residues" evidence="1">
    <location>
        <begin position="238"/>
        <end position="268"/>
    </location>
</feature>
<feature type="compositionally biased region" description="Basic and acidic residues" evidence="1">
    <location>
        <begin position="586"/>
        <end position="600"/>
    </location>
</feature>
<proteinExistence type="predicted"/>
<evidence type="ECO:0000313" key="2">
    <source>
        <dbReference type="EMBL" id="GAA4697785.1"/>
    </source>
</evidence>
<evidence type="ECO:0008006" key="4">
    <source>
        <dbReference type="Google" id="ProtNLM"/>
    </source>
</evidence>
<feature type="compositionally biased region" description="Basic and acidic residues" evidence="1">
    <location>
        <begin position="684"/>
        <end position="695"/>
    </location>
</feature>
<evidence type="ECO:0000256" key="1">
    <source>
        <dbReference type="SAM" id="MobiDB-lite"/>
    </source>
</evidence>
<feature type="compositionally biased region" description="Pro residues" evidence="1">
    <location>
        <begin position="404"/>
        <end position="422"/>
    </location>
</feature>
<gene>
    <name evidence="2" type="ORF">GCM10023215_40160</name>
</gene>
<accession>A0ABP8WYQ9</accession>
<feature type="compositionally biased region" description="Low complexity" evidence="1">
    <location>
        <begin position="1013"/>
        <end position="1029"/>
    </location>
</feature>
<keyword evidence="3" id="KW-1185">Reference proteome</keyword>
<dbReference type="RefSeq" id="WP_345382155.1">
    <property type="nucleotide sequence ID" value="NZ_BAABIC010000013.1"/>
</dbReference>
<feature type="compositionally biased region" description="Basic and acidic residues" evidence="1">
    <location>
        <begin position="431"/>
        <end position="442"/>
    </location>
</feature>
<reference evidence="3" key="1">
    <citation type="journal article" date="2019" name="Int. J. Syst. Evol. Microbiol.">
        <title>The Global Catalogue of Microorganisms (GCM) 10K type strain sequencing project: providing services to taxonomists for standard genome sequencing and annotation.</title>
        <authorList>
            <consortium name="The Broad Institute Genomics Platform"/>
            <consortium name="The Broad Institute Genome Sequencing Center for Infectious Disease"/>
            <person name="Wu L."/>
            <person name="Ma J."/>
        </authorList>
    </citation>
    <scope>NUCLEOTIDE SEQUENCE [LARGE SCALE GENOMIC DNA]</scope>
    <source>
        <strain evidence="3">JCM 18055</strain>
    </source>
</reference>
<dbReference type="EMBL" id="BAABIC010000013">
    <property type="protein sequence ID" value="GAA4697785.1"/>
    <property type="molecule type" value="Genomic_DNA"/>
</dbReference>
<organism evidence="2 3">
    <name type="scientific">Pseudonocardia yuanmonensis</name>
    <dbReference type="NCBI Taxonomy" id="1095914"/>
    <lineage>
        <taxon>Bacteria</taxon>
        <taxon>Bacillati</taxon>
        <taxon>Actinomycetota</taxon>
        <taxon>Actinomycetes</taxon>
        <taxon>Pseudonocardiales</taxon>
        <taxon>Pseudonocardiaceae</taxon>
        <taxon>Pseudonocardia</taxon>
    </lineage>
</organism>
<feature type="compositionally biased region" description="Basic and acidic residues" evidence="1">
    <location>
        <begin position="522"/>
        <end position="532"/>
    </location>
</feature>
<name>A0ABP8WYQ9_9PSEU</name>